<proteinExistence type="predicted"/>
<dbReference type="Gene3D" id="3.30.1540.10">
    <property type="entry name" value="formyl-coa transferase, domain 3"/>
    <property type="match status" value="1"/>
</dbReference>
<organism evidence="2 3">
    <name type="scientific">Amycolatopsis eburnea</name>
    <dbReference type="NCBI Taxonomy" id="2267691"/>
    <lineage>
        <taxon>Bacteria</taxon>
        <taxon>Bacillati</taxon>
        <taxon>Actinomycetota</taxon>
        <taxon>Actinomycetes</taxon>
        <taxon>Pseudonocardiales</taxon>
        <taxon>Pseudonocardiaceae</taxon>
        <taxon>Amycolatopsis</taxon>
    </lineage>
</organism>
<dbReference type="PANTHER" id="PTHR48207:SF4">
    <property type="entry name" value="BLL6097 PROTEIN"/>
    <property type="match status" value="1"/>
</dbReference>
<dbReference type="InterPro" id="IPR003673">
    <property type="entry name" value="CoA-Trfase_fam_III"/>
</dbReference>
<dbReference type="OrthoDB" id="9797653at2"/>
<dbReference type="Gene3D" id="3.40.50.10540">
    <property type="entry name" value="Crotonobetainyl-coa:carnitine coa-transferase, domain 1"/>
    <property type="match status" value="1"/>
</dbReference>
<dbReference type="EMBL" id="RSEC01000058">
    <property type="protein sequence ID" value="RSD14090.1"/>
    <property type="molecule type" value="Genomic_DNA"/>
</dbReference>
<accession>A0A3R9F404</accession>
<name>A0A3R9F404_9PSEU</name>
<reference evidence="2 3" key="1">
    <citation type="submission" date="2018-12" db="EMBL/GenBank/DDBJ databases">
        <title>Amycolatopsis eburnea sp. nov. actinomycete associate with arbuscular mycorrhiza fungal spore.</title>
        <authorList>
            <person name="Lumyong S."/>
            <person name="Chaiya L."/>
        </authorList>
    </citation>
    <scope>NUCLEOTIDE SEQUENCE [LARGE SCALE GENOMIC DNA]</scope>
    <source>
        <strain evidence="2 3">GLM-1</strain>
    </source>
</reference>
<dbReference type="InterPro" id="IPR044855">
    <property type="entry name" value="CoA-Trfase_III_dom3_sf"/>
</dbReference>
<evidence type="ECO:0000313" key="2">
    <source>
        <dbReference type="EMBL" id="RSD14090.1"/>
    </source>
</evidence>
<dbReference type="AlphaFoldDB" id="A0A3R9F404"/>
<evidence type="ECO:0000313" key="3">
    <source>
        <dbReference type="Proteomes" id="UP000267081"/>
    </source>
</evidence>
<dbReference type="InterPro" id="IPR023606">
    <property type="entry name" value="CoA-Trfase_III_dom_1_sf"/>
</dbReference>
<dbReference type="GO" id="GO:0008410">
    <property type="term" value="F:CoA-transferase activity"/>
    <property type="evidence" value="ECO:0007669"/>
    <property type="project" value="TreeGrafter"/>
</dbReference>
<keyword evidence="3" id="KW-1185">Reference proteome</keyword>
<dbReference type="SUPFAM" id="SSF89796">
    <property type="entry name" value="CoA-transferase family III (CaiB/BaiF)"/>
    <property type="match status" value="1"/>
</dbReference>
<sequence length="392" mass="41766">MLSGTRVVSFTHFLQGPSATQILGDLGADVIKIEPPQGAFERGWSGPDAFVGGVSVFFLLANRNARSMVVDLKSDDGRRVLRRLLDGADVLIESFRPGVMDRLGLGYEELRTTNPRLVYCSLSGYGSEGPYKDRPGQDVLVQSLSGLAAATGAAGGPPTPVGASVVDAHGAALGALGILAALHGRARTGEGTRVESNLLSAALDLQVEPLSYHLNGFRGERSPSGVSSRFYKAPYGVFATADGYLTISLTGTDLLAKVLDDPWFTGVAPADEYARREEVNVRVAALLAEHPTAYWIERFTEFRVWHAPVHDFDDVATDPQVRHNETILTIPHPEAGDVRVPAHPIRYGGERPGLRRVPPALGEHTREVLGELGCSPADVDALVAGGAFGAQS</sequence>
<protein>
    <submittedName>
        <fullName evidence="2">CoA transferase</fullName>
    </submittedName>
</protein>
<evidence type="ECO:0000256" key="1">
    <source>
        <dbReference type="ARBA" id="ARBA00022679"/>
    </source>
</evidence>
<gene>
    <name evidence="2" type="ORF">EIY87_31100</name>
</gene>
<dbReference type="InterPro" id="IPR050483">
    <property type="entry name" value="CoA-transferase_III_domain"/>
</dbReference>
<dbReference type="PANTHER" id="PTHR48207">
    <property type="entry name" value="SUCCINATE--HYDROXYMETHYLGLUTARATE COA-TRANSFERASE"/>
    <property type="match status" value="1"/>
</dbReference>
<dbReference type="Proteomes" id="UP000267081">
    <property type="component" value="Unassembled WGS sequence"/>
</dbReference>
<dbReference type="Pfam" id="PF02515">
    <property type="entry name" value="CoA_transf_3"/>
    <property type="match status" value="1"/>
</dbReference>
<dbReference type="RefSeq" id="WP_125313364.1">
    <property type="nucleotide sequence ID" value="NZ_RSEC01000058.1"/>
</dbReference>
<comment type="caution">
    <text evidence="2">The sequence shown here is derived from an EMBL/GenBank/DDBJ whole genome shotgun (WGS) entry which is preliminary data.</text>
</comment>
<keyword evidence="1 2" id="KW-0808">Transferase</keyword>